<name>A0A3M7QWD3_BRAPC</name>
<evidence type="ECO:0000313" key="1">
    <source>
        <dbReference type="EMBL" id="RNA15424.1"/>
    </source>
</evidence>
<organism evidence="1 2">
    <name type="scientific">Brachionus plicatilis</name>
    <name type="common">Marine rotifer</name>
    <name type="synonym">Brachionus muelleri</name>
    <dbReference type="NCBI Taxonomy" id="10195"/>
    <lineage>
        <taxon>Eukaryota</taxon>
        <taxon>Metazoa</taxon>
        <taxon>Spiralia</taxon>
        <taxon>Gnathifera</taxon>
        <taxon>Rotifera</taxon>
        <taxon>Eurotatoria</taxon>
        <taxon>Monogononta</taxon>
        <taxon>Pseudotrocha</taxon>
        <taxon>Ploima</taxon>
        <taxon>Brachionidae</taxon>
        <taxon>Brachionus</taxon>
    </lineage>
</organism>
<gene>
    <name evidence="1" type="ORF">BpHYR1_019282</name>
</gene>
<dbReference type="AlphaFoldDB" id="A0A3M7QWD3"/>
<sequence length="102" mass="11959">MIGCLLRTFFTADCVASEAFGASDAIFENFSNLSSYFELCFYNFLSYIFVQQILRLNLQFTSSLKKFSYYINNTEKNQILQLKRNLCDQLQNFRDQIASEKN</sequence>
<proteinExistence type="predicted"/>
<reference evidence="1 2" key="1">
    <citation type="journal article" date="2018" name="Sci. Rep.">
        <title>Genomic signatures of local adaptation to the degree of environmental predictability in rotifers.</title>
        <authorList>
            <person name="Franch-Gras L."/>
            <person name="Hahn C."/>
            <person name="Garcia-Roger E.M."/>
            <person name="Carmona M.J."/>
            <person name="Serra M."/>
            <person name="Gomez A."/>
        </authorList>
    </citation>
    <scope>NUCLEOTIDE SEQUENCE [LARGE SCALE GENOMIC DNA]</scope>
    <source>
        <strain evidence="1">HYR1</strain>
    </source>
</reference>
<accession>A0A3M7QWD3</accession>
<dbReference type="Proteomes" id="UP000276133">
    <property type="component" value="Unassembled WGS sequence"/>
</dbReference>
<keyword evidence="2" id="KW-1185">Reference proteome</keyword>
<protein>
    <submittedName>
        <fullName evidence="1">Uncharacterized protein</fullName>
    </submittedName>
</protein>
<comment type="caution">
    <text evidence="1">The sequence shown here is derived from an EMBL/GenBank/DDBJ whole genome shotgun (WGS) entry which is preliminary data.</text>
</comment>
<dbReference type="EMBL" id="REGN01004952">
    <property type="protein sequence ID" value="RNA15424.1"/>
    <property type="molecule type" value="Genomic_DNA"/>
</dbReference>
<evidence type="ECO:0000313" key="2">
    <source>
        <dbReference type="Proteomes" id="UP000276133"/>
    </source>
</evidence>